<evidence type="ECO:0000256" key="2">
    <source>
        <dbReference type="SAM" id="SignalP"/>
    </source>
</evidence>
<reference evidence="3" key="3">
    <citation type="submission" date="2025-09" db="UniProtKB">
        <authorList>
            <consortium name="Ensembl"/>
        </authorList>
    </citation>
    <scope>IDENTIFICATION</scope>
</reference>
<keyword evidence="4" id="KW-1185">Reference proteome</keyword>
<accession>A0A8D2FQG5</accession>
<reference evidence="3" key="2">
    <citation type="submission" date="2025-08" db="UniProtKB">
        <authorList>
            <consortium name="Ensembl"/>
        </authorList>
    </citation>
    <scope>IDENTIFICATION</scope>
</reference>
<feature type="chain" id="PRO_5034367472" description="Secreted protein" evidence="2">
    <location>
        <begin position="21"/>
        <end position="102"/>
    </location>
</feature>
<reference evidence="3" key="1">
    <citation type="submission" date="2018-05" db="EMBL/GenBank/DDBJ databases">
        <title>Whole genome of Theropithecus gelada.</title>
        <authorList>
            <person name="Chiou K.L."/>
            <person name="Snyder-Mackler N."/>
        </authorList>
    </citation>
    <scope>NUCLEOTIDE SEQUENCE [LARGE SCALE GENOMIC DNA]</scope>
</reference>
<keyword evidence="2" id="KW-0732">Signal</keyword>
<organism evidence="3 4">
    <name type="scientific">Theropithecus gelada</name>
    <name type="common">Gelada baboon</name>
    <dbReference type="NCBI Taxonomy" id="9565"/>
    <lineage>
        <taxon>Eukaryota</taxon>
        <taxon>Metazoa</taxon>
        <taxon>Chordata</taxon>
        <taxon>Craniata</taxon>
        <taxon>Vertebrata</taxon>
        <taxon>Euteleostomi</taxon>
        <taxon>Mammalia</taxon>
        <taxon>Eutheria</taxon>
        <taxon>Euarchontoglires</taxon>
        <taxon>Primates</taxon>
        <taxon>Haplorrhini</taxon>
        <taxon>Catarrhini</taxon>
        <taxon>Cercopithecidae</taxon>
        <taxon>Cercopithecinae</taxon>
        <taxon>Theropithecus</taxon>
    </lineage>
</organism>
<evidence type="ECO:0000313" key="3">
    <source>
        <dbReference type="Ensembl" id="ENSTGEP00000024205.1"/>
    </source>
</evidence>
<dbReference type="Ensembl" id="ENSTGET00000028871.1">
    <property type="protein sequence ID" value="ENSTGEP00000024205.1"/>
    <property type="gene ID" value="ENSTGEG00000019583.1"/>
</dbReference>
<proteinExistence type="predicted"/>
<dbReference type="Proteomes" id="UP000694411">
    <property type="component" value="Chromosome 20"/>
</dbReference>
<feature type="signal peptide" evidence="2">
    <location>
        <begin position="1"/>
        <end position="20"/>
    </location>
</feature>
<evidence type="ECO:0000313" key="4">
    <source>
        <dbReference type="Proteomes" id="UP000694411"/>
    </source>
</evidence>
<feature type="region of interest" description="Disordered" evidence="1">
    <location>
        <begin position="82"/>
        <end position="102"/>
    </location>
</feature>
<protein>
    <recommendedName>
        <fullName evidence="5">Secreted protein</fullName>
    </recommendedName>
</protein>
<evidence type="ECO:0008006" key="5">
    <source>
        <dbReference type="Google" id="ProtNLM"/>
    </source>
</evidence>
<sequence>MPWAPSVWLRLCGVPALTLGTCIPSKPIWHTRGRGRPWPSSSHMSCWPLHFSFVQKQVGAGGFSLGTCICAAAACEGPPATGSGFPDSSGLVHPQAFSPAHG</sequence>
<evidence type="ECO:0000256" key="1">
    <source>
        <dbReference type="SAM" id="MobiDB-lite"/>
    </source>
</evidence>
<dbReference type="AlphaFoldDB" id="A0A8D2FQG5"/>
<name>A0A8D2FQG5_THEGE</name>